<dbReference type="OMA" id="ENPEEAC"/>
<evidence type="ECO:0000313" key="2">
    <source>
        <dbReference type="EnsemblPlants" id="QL10p034099:mrna"/>
    </source>
</evidence>
<evidence type="ECO:0000256" key="1">
    <source>
        <dbReference type="SAM" id="MobiDB-lite"/>
    </source>
</evidence>
<proteinExistence type="predicted"/>
<keyword evidence="3" id="KW-1185">Reference proteome</keyword>
<dbReference type="PANTHER" id="PTHR35698">
    <property type="entry name" value="DNA-BINDING PROTEIN RHL1"/>
    <property type="match status" value="1"/>
</dbReference>
<feature type="region of interest" description="Disordered" evidence="1">
    <location>
        <begin position="354"/>
        <end position="394"/>
    </location>
</feature>
<feature type="region of interest" description="Disordered" evidence="1">
    <location>
        <begin position="301"/>
        <end position="339"/>
    </location>
</feature>
<dbReference type="GO" id="GO:0003677">
    <property type="term" value="F:DNA binding"/>
    <property type="evidence" value="ECO:0007669"/>
    <property type="project" value="InterPro"/>
</dbReference>
<dbReference type="PANTHER" id="PTHR35698:SF2">
    <property type="entry name" value="DNA-BINDING PROTEIN RHL1"/>
    <property type="match status" value="1"/>
</dbReference>
<dbReference type="AlphaFoldDB" id="A0A7N2MTL6"/>
<feature type="compositionally biased region" description="Polar residues" evidence="1">
    <location>
        <begin position="306"/>
        <end position="315"/>
    </location>
</feature>
<organism evidence="2 3">
    <name type="scientific">Quercus lobata</name>
    <name type="common">Valley oak</name>
    <dbReference type="NCBI Taxonomy" id="97700"/>
    <lineage>
        <taxon>Eukaryota</taxon>
        <taxon>Viridiplantae</taxon>
        <taxon>Streptophyta</taxon>
        <taxon>Embryophyta</taxon>
        <taxon>Tracheophyta</taxon>
        <taxon>Spermatophyta</taxon>
        <taxon>Magnoliopsida</taxon>
        <taxon>eudicotyledons</taxon>
        <taxon>Gunneridae</taxon>
        <taxon>Pentapetalae</taxon>
        <taxon>rosids</taxon>
        <taxon>fabids</taxon>
        <taxon>Fagales</taxon>
        <taxon>Fagaceae</taxon>
        <taxon>Quercus</taxon>
    </lineage>
</organism>
<evidence type="ECO:0000313" key="3">
    <source>
        <dbReference type="Proteomes" id="UP000594261"/>
    </source>
</evidence>
<dbReference type="FunCoup" id="A0A7N2MTL6">
    <property type="interactions" value="1927"/>
</dbReference>
<dbReference type="InterPro" id="IPR038859">
    <property type="entry name" value="RHL1"/>
</dbReference>
<feature type="region of interest" description="Disordered" evidence="1">
    <location>
        <begin position="228"/>
        <end position="261"/>
    </location>
</feature>
<feature type="compositionally biased region" description="Basic and acidic residues" evidence="1">
    <location>
        <begin position="243"/>
        <end position="261"/>
    </location>
</feature>
<feature type="compositionally biased region" description="Polar residues" evidence="1">
    <location>
        <begin position="367"/>
        <end position="377"/>
    </location>
</feature>
<dbReference type="Proteomes" id="UP000594261">
    <property type="component" value="Chromosome 10"/>
</dbReference>
<feature type="compositionally biased region" description="Polar residues" evidence="1">
    <location>
        <begin position="322"/>
        <end position="339"/>
    </location>
</feature>
<reference evidence="2 3" key="1">
    <citation type="journal article" date="2016" name="G3 (Bethesda)">
        <title>First Draft Assembly and Annotation of the Genome of a California Endemic Oak Quercus lobata Nee (Fagaceae).</title>
        <authorList>
            <person name="Sork V.L."/>
            <person name="Fitz-Gibbon S.T."/>
            <person name="Puiu D."/>
            <person name="Crepeau M."/>
            <person name="Gugger P.F."/>
            <person name="Sherman R."/>
            <person name="Stevens K."/>
            <person name="Langley C.H."/>
            <person name="Pellegrini M."/>
            <person name="Salzberg S.L."/>
        </authorList>
    </citation>
    <scope>NUCLEOTIDE SEQUENCE [LARGE SCALE GENOMIC DNA]</scope>
    <source>
        <strain evidence="2 3">cv. SW786</strain>
    </source>
</reference>
<dbReference type="InParanoid" id="A0A7N2MTL6"/>
<name>A0A7N2MTL6_QUELO</name>
<dbReference type="EMBL" id="LRBV02000010">
    <property type="status" value="NOT_ANNOTATED_CDS"/>
    <property type="molecule type" value="Genomic_DNA"/>
</dbReference>
<feature type="region of interest" description="Disordered" evidence="1">
    <location>
        <begin position="490"/>
        <end position="511"/>
    </location>
</feature>
<evidence type="ECO:0008006" key="4">
    <source>
        <dbReference type="Google" id="ProtNLM"/>
    </source>
</evidence>
<reference evidence="2" key="2">
    <citation type="submission" date="2021-01" db="UniProtKB">
        <authorList>
            <consortium name="EnsemblPlants"/>
        </authorList>
    </citation>
    <scope>IDENTIFICATION</scope>
</reference>
<protein>
    <recommendedName>
        <fullName evidence="4">DNA-binding protein RHL1</fullName>
    </recommendedName>
</protein>
<dbReference type="Gramene" id="QL10p034099:mrna">
    <property type="protein sequence ID" value="QL10p034099:mrna"/>
    <property type="gene ID" value="QL10p034099"/>
</dbReference>
<accession>A0A7N2MTL6</accession>
<sequence length="511" mass="56780">MAKEEGENGFSERKRLKRVALAKDIIVSDSRAKAEAALTPSNVVMKHHGKDILKKSQRKNRFLFSFPGLLAPLPAQGGKIGELKDLATKNPILYLHFPKGRLKLFGTILYPNNRYLTLQFPRGGKSVTCDDYFDNMIVFSEAWWIGTEDENPEEACLDFPNDFNEGQLVECDFKGGAGSTSLINKPAGMTYVEPQSPISEELEVDLSDSEKNLKDLIKATPVRHSQRTAGKSFNFADASSGDESVKSDADVSEGEGKKVEEVDSSITKYTSGNILTISSSLVNTENLCSVNLDIDNKDAVERGQFPEQNNAMSVSKSKRLSRNATTATTSKEGSGSNHGSLVQATISTLFKKVEEKAPRNPRKSPSPKVSGQKLQHPNSKRKNNEDEGPRKKEKVIKEKDIDKIVLIPYIDFVIPKEFDMVEFKIFLFFVLPKFLEIGYAVHTTPREEDKVPTHDDLWMLAVTTLGWLFPEIATGGSITGKRKEVEIKDDEIEQFSSSSQDAEGSDEDWTA</sequence>
<dbReference type="EnsemblPlants" id="QL10p034099:mrna">
    <property type="protein sequence ID" value="QL10p034099:mrna"/>
    <property type="gene ID" value="QL10p034099"/>
</dbReference>
<feature type="compositionally biased region" description="Basic and acidic residues" evidence="1">
    <location>
        <begin position="382"/>
        <end position="394"/>
    </location>
</feature>
<dbReference type="GO" id="GO:0042023">
    <property type="term" value="P:DNA endoreduplication"/>
    <property type="evidence" value="ECO:0007669"/>
    <property type="project" value="InterPro"/>
</dbReference>